<evidence type="ECO:0000256" key="5">
    <source>
        <dbReference type="ARBA" id="ARBA00049233"/>
    </source>
</evidence>
<keyword evidence="9" id="KW-1185">Reference proteome</keyword>
<sequence length="370" mass="40377">MASTFELKWGILSCGWMATVFTKDLVLDPAASRDVTDVKHTVVAAATSSDAGRAEKFLSDCGVPSGTAKAYGSYEELVNDPNVDIVYVATPHSHHFPHALLALNAGKHVLCEKAFTVNAEQARILIDVAKQKNLFLMEAVWARFFPLSIEVRNLVASGKIGDVKRVHADLSLLNDVETAFSPTHRMVNMDLAGGALLDLGVYALTWVFQILYHLDEDATTPKVLSHVQKYAGTGCDETTTIICQFPRATGIATTSIRVGGDVDGLGTAGPAMRIYGTKGEIQVAHPAWKPLKYRVILPQEAGGAGEWQVRNMPDGGWYWEADATARAIRDGKIECETMPWKETISIMEVMDEVRRQADMTYPAAIESTAH</sequence>
<keyword evidence="2" id="KW-0560">Oxidoreductase</keyword>
<dbReference type="AlphaFoldDB" id="W7I5A3"/>
<dbReference type="Proteomes" id="UP000024837">
    <property type="component" value="Unassembled WGS sequence"/>
</dbReference>
<evidence type="ECO:0000256" key="1">
    <source>
        <dbReference type="ARBA" id="ARBA00010928"/>
    </source>
</evidence>
<dbReference type="Pfam" id="PF22725">
    <property type="entry name" value="GFO_IDH_MocA_C3"/>
    <property type="match status" value="1"/>
</dbReference>
<dbReference type="HOGENOM" id="CLU_023194_7_2_1"/>
<proteinExistence type="inferred from homology"/>
<dbReference type="GO" id="GO:0000166">
    <property type="term" value="F:nucleotide binding"/>
    <property type="evidence" value="ECO:0007669"/>
    <property type="project" value="InterPro"/>
</dbReference>
<accession>W7I5A3</accession>
<dbReference type="Gene3D" id="3.40.50.720">
    <property type="entry name" value="NAD(P)-binding Rossmann-like Domain"/>
    <property type="match status" value="1"/>
</dbReference>
<evidence type="ECO:0000259" key="7">
    <source>
        <dbReference type="Pfam" id="PF22725"/>
    </source>
</evidence>
<comment type="similarity">
    <text evidence="1">Belongs to the Gfo/Idh/MocA family.</text>
</comment>
<dbReference type="PANTHER" id="PTHR22604">
    <property type="entry name" value="OXIDOREDUCTASES"/>
    <property type="match status" value="1"/>
</dbReference>
<name>W7I5A3_9PEZI</name>
<dbReference type="Pfam" id="PF01408">
    <property type="entry name" value="GFO_IDH_MocA"/>
    <property type="match status" value="1"/>
</dbReference>
<evidence type="ECO:0000256" key="4">
    <source>
        <dbReference type="ARBA" id="ARBA00042988"/>
    </source>
</evidence>
<dbReference type="InterPro" id="IPR036291">
    <property type="entry name" value="NAD(P)-bd_dom_sf"/>
</dbReference>
<dbReference type="PANTHER" id="PTHR22604:SF115">
    <property type="entry name" value="DIHYDRODIOL DEHYDROGENASE, PUTATIVE (AFU_ORTHOLOGUE AFUA_1G07520)-RELATED"/>
    <property type="match status" value="1"/>
</dbReference>
<dbReference type="Gene3D" id="3.30.360.10">
    <property type="entry name" value="Dihydrodipicolinate Reductase, domain 2"/>
    <property type="match status" value="1"/>
</dbReference>
<dbReference type="InterPro" id="IPR055170">
    <property type="entry name" value="GFO_IDH_MocA-like_dom"/>
</dbReference>
<protein>
    <recommendedName>
        <fullName evidence="3">D-xylose 1-dehydrogenase (NADP(+), D-xylono-1,5-lactone-forming)</fullName>
        <ecNumber evidence="3">1.1.1.179</ecNumber>
    </recommendedName>
    <alternativeName>
        <fullName evidence="4">D-xylose-NADP dehydrogenase</fullName>
    </alternativeName>
</protein>
<evidence type="ECO:0000313" key="8">
    <source>
        <dbReference type="EMBL" id="EWC47363.1"/>
    </source>
</evidence>
<reference evidence="8 9" key="1">
    <citation type="submission" date="2013-05" db="EMBL/GenBank/DDBJ databases">
        <title>Drechslerella stenobrocha genome reveals carnivorous origination and mechanical trapping mechanism of predatory fungi.</title>
        <authorList>
            <person name="Liu X."/>
            <person name="Zhang W."/>
            <person name="Liu K."/>
        </authorList>
    </citation>
    <scope>NUCLEOTIDE SEQUENCE [LARGE SCALE GENOMIC DNA]</scope>
    <source>
        <strain evidence="8 9">248</strain>
    </source>
</reference>
<dbReference type="SUPFAM" id="SSF55347">
    <property type="entry name" value="Glyceraldehyde-3-phosphate dehydrogenase-like, C-terminal domain"/>
    <property type="match status" value="1"/>
</dbReference>
<dbReference type="EC" id="1.1.1.179" evidence="3"/>
<gene>
    <name evidence="8" type="ORF">DRE_00331</name>
</gene>
<dbReference type="GO" id="GO:0047837">
    <property type="term" value="F:D-xylose 1-dehydrogenase (NADP+) activity"/>
    <property type="evidence" value="ECO:0007669"/>
    <property type="project" value="UniProtKB-EC"/>
</dbReference>
<evidence type="ECO:0000256" key="2">
    <source>
        <dbReference type="ARBA" id="ARBA00023002"/>
    </source>
</evidence>
<dbReference type="SUPFAM" id="SSF51735">
    <property type="entry name" value="NAD(P)-binding Rossmann-fold domains"/>
    <property type="match status" value="1"/>
</dbReference>
<dbReference type="InterPro" id="IPR000683">
    <property type="entry name" value="Gfo/Idh/MocA-like_OxRdtase_N"/>
</dbReference>
<dbReference type="EMBL" id="KI966410">
    <property type="protein sequence ID" value="EWC47363.1"/>
    <property type="molecule type" value="Genomic_DNA"/>
</dbReference>
<evidence type="ECO:0000313" key="9">
    <source>
        <dbReference type="Proteomes" id="UP000024837"/>
    </source>
</evidence>
<dbReference type="OrthoDB" id="2129491at2759"/>
<feature type="domain" description="Gfo/Idh/MocA-like oxidoreductase N-terminal" evidence="6">
    <location>
        <begin position="32"/>
        <end position="137"/>
    </location>
</feature>
<evidence type="ECO:0000259" key="6">
    <source>
        <dbReference type="Pfam" id="PF01408"/>
    </source>
</evidence>
<feature type="domain" description="GFO/IDH/MocA-like oxidoreductase" evidence="7">
    <location>
        <begin position="150"/>
        <end position="281"/>
    </location>
</feature>
<organism evidence="8 9">
    <name type="scientific">Drechslerella stenobrocha 248</name>
    <dbReference type="NCBI Taxonomy" id="1043628"/>
    <lineage>
        <taxon>Eukaryota</taxon>
        <taxon>Fungi</taxon>
        <taxon>Dikarya</taxon>
        <taxon>Ascomycota</taxon>
        <taxon>Pezizomycotina</taxon>
        <taxon>Orbiliomycetes</taxon>
        <taxon>Orbiliales</taxon>
        <taxon>Orbiliaceae</taxon>
        <taxon>Drechslerella</taxon>
    </lineage>
</organism>
<evidence type="ECO:0000256" key="3">
    <source>
        <dbReference type="ARBA" id="ARBA00038984"/>
    </source>
</evidence>
<dbReference type="InterPro" id="IPR050984">
    <property type="entry name" value="Gfo/Idh/MocA_domain"/>
</dbReference>
<comment type="catalytic activity">
    <reaction evidence="5">
        <text>D-xylose + NADP(+) = D-xylono-1,5-lactone + NADPH + H(+)</text>
        <dbReference type="Rhea" id="RHEA:22000"/>
        <dbReference type="ChEBI" id="CHEBI:15378"/>
        <dbReference type="ChEBI" id="CHEBI:15867"/>
        <dbReference type="ChEBI" id="CHEBI:53455"/>
        <dbReference type="ChEBI" id="CHEBI:57783"/>
        <dbReference type="ChEBI" id="CHEBI:58349"/>
        <dbReference type="EC" id="1.1.1.179"/>
    </reaction>
</comment>